<dbReference type="Proteomes" id="UP000887563">
    <property type="component" value="Unplaced"/>
</dbReference>
<dbReference type="AlphaFoldDB" id="A0A914L5M3"/>
<organism evidence="12 13">
    <name type="scientific">Meloidogyne incognita</name>
    <name type="common">Southern root-knot nematode worm</name>
    <name type="synonym">Oxyuris incognita</name>
    <dbReference type="NCBI Taxonomy" id="6306"/>
    <lineage>
        <taxon>Eukaryota</taxon>
        <taxon>Metazoa</taxon>
        <taxon>Ecdysozoa</taxon>
        <taxon>Nematoda</taxon>
        <taxon>Chromadorea</taxon>
        <taxon>Rhabditida</taxon>
        <taxon>Tylenchina</taxon>
        <taxon>Tylenchomorpha</taxon>
        <taxon>Tylenchoidea</taxon>
        <taxon>Meloidogynidae</taxon>
        <taxon>Meloidogyninae</taxon>
        <taxon>Meloidogyne</taxon>
        <taxon>Meloidogyne incognita group</taxon>
    </lineage>
</organism>
<keyword evidence="6" id="KW-0967">Endosome</keyword>
<comment type="similarity">
    <text evidence="3">Belongs to the VTA1 family.</text>
</comment>
<keyword evidence="7" id="KW-0653">Protein transport</keyword>
<dbReference type="InterPro" id="IPR041212">
    <property type="entry name" value="Vta1_C"/>
</dbReference>
<feature type="domain" description="Vta1 C-terminal" evidence="11">
    <location>
        <begin position="313"/>
        <end position="345"/>
    </location>
</feature>
<dbReference type="PANTHER" id="PTHR46009:SF1">
    <property type="entry name" value="VACUOLAR PROTEIN SORTING-ASSOCIATED PROTEIN VTA1 HOMOLOG"/>
    <property type="match status" value="1"/>
</dbReference>
<protein>
    <submittedName>
        <fullName evidence="13">Uncharacterized protein</fullName>
    </submittedName>
</protein>
<dbReference type="Pfam" id="PF18097">
    <property type="entry name" value="Vta1_C"/>
    <property type="match status" value="1"/>
</dbReference>
<dbReference type="Pfam" id="PF04652">
    <property type="entry name" value="Vta1"/>
    <property type="match status" value="1"/>
</dbReference>
<dbReference type="InterPro" id="IPR044538">
    <property type="entry name" value="Vta1-like"/>
</dbReference>
<evidence type="ECO:0000256" key="6">
    <source>
        <dbReference type="ARBA" id="ARBA00022753"/>
    </source>
</evidence>
<keyword evidence="5" id="KW-0963">Cytoplasm</keyword>
<feature type="compositionally biased region" description="Polar residues" evidence="9">
    <location>
        <begin position="290"/>
        <end position="299"/>
    </location>
</feature>
<keyword evidence="8" id="KW-0472">Membrane</keyword>
<dbReference type="InterPro" id="IPR023175">
    <property type="entry name" value="Vta1/CALS_N_sf"/>
</dbReference>
<accession>A0A914L5M3</accession>
<keyword evidence="12" id="KW-1185">Reference proteome</keyword>
<evidence type="ECO:0000259" key="10">
    <source>
        <dbReference type="Pfam" id="PF04652"/>
    </source>
</evidence>
<evidence type="ECO:0000256" key="9">
    <source>
        <dbReference type="SAM" id="MobiDB-lite"/>
    </source>
</evidence>
<evidence type="ECO:0000256" key="2">
    <source>
        <dbReference type="ARBA" id="ARBA00004496"/>
    </source>
</evidence>
<evidence type="ECO:0000256" key="4">
    <source>
        <dbReference type="ARBA" id="ARBA00022448"/>
    </source>
</evidence>
<dbReference type="Gene3D" id="1.20.5.420">
    <property type="entry name" value="Immunoglobulin FC, subunit C"/>
    <property type="match status" value="1"/>
</dbReference>
<dbReference type="GO" id="GO:0005771">
    <property type="term" value="C:multivesicular body"/>
    <property type="evidence" value="ECO:0007669"/>
    <property type="project" value="TreeGrafter"/>
</dbReference>
<evidence type="ECO:0000256" key="8">
    <source>
        <dbReference type="ARBA" id="ARBA00023136"/>
    </source>
</evidence>
<dbReference type="InterPro" id="IPR039431">
    <property type="entry name" value="Vta1/CALS_N"/>
</dbReference>
<evidence type="ECO:0000313" key="13">
    <source>
        <dbReference type="WBParaSite" id="Minc3s00235g08225"/>
    </source>
</evidence>
<feature type="domain" description="Vta1/callose synthase N-terminal" evidence="10">
    <location>
        <begin position="20"/>
        <end position="160"/>
    </location>
</feature>
<reference evidence="13" key="1">
    <citation type="submission" date="2022-11" db="UniProtKB">
        <authorList>
            <consortium name="WormBaseParasite"/>
        </authorList>
    </citation>
    <scope>IDENTIFICATION</scope>
</reference>
<feature type="compositionally biased region" description="Low complexity" evidence="9">
    <location>
        <begin position="259"/>
        <end position="288"/>
    </location>
</feature>
<dbReference type="WBParaSite" id="Minc3s00235g08225">
    <property type="protein sequence ID" value="Minc3s00235g08225"/>
    <property type="gene ID" value="Minc3s00235g08225"/>
</dbReference>
<comment type="subcellular location">
    <subcellularLocation>
        <location evidence="2">Cytoplasm</location>
    </subcellularLocation>
    <subcellularLocation>
        <location evidence="1">Endosome membrane</location>
        <topology evidence="1">Peripheral membrane protein</topology>
    </subcellularLocation>
</comment>
<evidence type="ECO:0000313" key="12">
    <source>
        <dbReference type="Proteomes" id="UP000887563"/>
    </source>
</evidence>
<dbReference type="GO" id="GO:0032511">
    <property type="term" value="P:late endosome to vacuole transport via multivesicular body sorting pathway"/>
    <property type="evidence" value="ECO:0007669"/>
    <property type="project" value="InterPro"/>
</dbReference>
<feature type="region of interest" description="Disordered" evidence="9">
    <location>
        <begin position="193"/>
        <end position="303"/>
    </location>
</feature>
<sequence>MSTAPPTIPLGSIPQSIRSVAHYVKIANEHADRDIVVYYWCLFKAVEDAMATDSASPEAKNFLTVAMNILEQLKKANKDNDAIWLDVVAQSHIEDQAQRLFTYANSQDDSGQFNQKMMKAFYTCGYLFDVLSMFGALDENIQSARKYSKWRATYIFGCLKRGEQPTSGKLMAGKDGDDSNELNALSAEFNASANISSGPPAPKYPTDFSSHSPQPYAGGGATQQHYSPKPGLQPIVGPFHQQPRDDFNTYNNLPGGQQGQQPPTKPSPAQRGQQQQFQKPSPQQTPQPGIGQNSPTPSYQPAAPDLKLEDYLEAKKYTKFASSALDYEDPKTAIDFLLKAVAVLQKKDAGGSSGGLL</sequence>
<name>A0A914L5M3_MELIC</name>
<dbReference type="GO" id="GO:0015031">
    <property type="term" value="P:protein transport"/>
    <property type="evidence" value="ECO:0007669"/>
    <property type="project" value="UniProtKB-KW"/>
</dbReference>
<evidence type="ECO:0000256" key="7">
    <source>
        <dbReference type="ARBA" id="ARBA00022927"/>
    </source>
</evidence>
<dbReference type="PANTHER" id="PTHR46009">
    <property type="entry name" value="VACUOLAR PROTEIN SORTING-ASSOCIATED PROTEIN VTA1 HOMOLOG"/>
    <property type="match status" value="1"/>
</dbReference>
<dbReference type="Gene3D" id="1.25.40.270">
    <property type="entry name" value="Vacuolar protein sorting-associated protein vta1"/>
    <property type="match status" value="1"/>
</dbReference>
<evidence type="ECO:0000259" key="11">
    <source>
        <dbReference type="Pfam" id="PF18097"/>
    </source>
</evidence>
<dbReference type="GO" id="GO:0010008">
    <property type="term" value="C:endosome membrane"/>
    <property type="evidence" value="ECO:0007669"/>
    <property type="project" value="UniProtKB-SubCell"/>
</dbReference>
<evidence type="ECO:0000256" key="3">
    <source>
        <dbReference type="ARBA" id="ARBA00007895"/>
    </source>
</evidence>
<proteinExistence type="inferred from homology"/>
<keyword evidence="4" id="KW-0813">Transport</keyword>
<evidence type="ECO:0000256" key="5">
    <source>
        <dbReference type="ARBA" id="ARBA00022490"/>
    </source>
</evidence>
<evidence type="ECO:0000256" key="1">
    <source>
        <dbReference type="ARBA" id="ARBA00004481"/>
    </source>
</evidence>